<gene>
    <name evidence="1" type="ORF">BofuT4_uP037800.1</name>
</gene>
<dbReference type="HOGENOM" id="CLU_3013930_0_0_1"/>
<dbReference type="EMBL" id="FQ790287">
    <property type="protein sequence ID" value="CCD47800.1"/>
    <property type="molecule type" value="Genomic_DNA"/>
</dbReference>
<dbReference type="Proteomes" id="UP000008177">
    <property type="component" value="Unplaced contigs"/>
</dbReference>
<name>G2Y560_BOTF4</name>
<evidence type="ECO:0000313" key="1">
    <source>
        <dbReference type="EMBL" id="CCD47800.1"/>
    </source>
</evidence>
<sequence length="56" mass="6178">MLLPSALSKHCSEKAMISQTLTLNTVVLNLQQTMVKFKASSEEIIEAATFHVSDQN</sequence>
<organism evidence="1 2">
    <name type="scientific">Botryotinia fuckeliana (strain T4)</name>
    <name type="common">Noble rot fungus</name>
    <name type="synonym">Botrytis cinerea</name>
    <dbReference type="NCBI Taxonomy" id="999810"/>
    <lineage>
        <taxon>Eukaryota</taxon>
        <taxon>Fungi</taxon>
        <taxon>Dikarya</taxon>
        <taxon>Ascomycota</taxon>
        <taxon>Pezizomycotina</taxon>
        <taxon>Leotiomycetes</taxon>
        <taxon>Helotiales</taxon>
        <taxon>Sclerotiniaceae</taxon>
        <taxon>Botrytis</taxon>
    </lineage>
</organism>
<accession>G2Y560</accession>
<dbReference type="InParanoid" id="G2Y560"/>
<dbReference type="AlphaFoldDB" id="G2Y560"/>
<protein>
    <submittedName>
        <fullName evidence="1">Uncharacterized protein</fullName>
    </submittedName>
</protein>
<proteinExistence type="predicted"/>
<reference evidence="2" key="1">
    <citation type="journal article" date="2011" name="PLoS Genet.">
        <title>Genomic analysis of the necrotrophic fungal pathogens Sclerotinia sclerotiorum and Botrytis cinerea.</title>
        <authorList>
            <person name="Amselem J."/>
            <person name="Cuomo C.A."/>
            <person name="van Kan J.A."/>
            <person name="Viaud M."/>
            <person name="Benito E.P."/>
            <person name="Couloux A."/>
            <person name="Coutinho P.M."/>
            <person name="de Vries R.P."/>
            <person name="Dyer P.S."/>
            <person name="Fillinger S."/>
            <person name="Fournier E."/>
            <person name="Gout L."/>
            <person name="Hahn M."/>
            <person name="Kohn L."/>
            <person name="Lapalu N."/>
            <person name="Plummer K.M."/>
            <person name="Pradier J.M."/>
            <person name="Quevillon E."/>
            <person name="Sharon A."/>
            <person name="Simon A."/>
            <person name="ten Have A."/>
            <person name="Tudzynski B."/>
            <person name="Tudzynski P."/>
            <person name="Wincker P."/>
            <person name="Andrew M."/>
            <person name="Anthouard V."/>
            <person name="Beever R.E."/>
            <person name="Beffa R."/>
            <person name="Benoit I."/>
            <person name="Bouzid O."/>
            <person name="Brault B."/>
            <person name="Chen Z."/>
            <person name="Choquer M."/>
            <person name="Collemare J."/>
            <person name="Cotton P."/>
            <person name="Danchin E.G."/>
            <person name="Da Silva C."/>
            <person name="Gautier A."/>
            <person name="Giraud C."/>
            <person name="Giraud T."/>
            <person name="Gonzalez C."/>
            <person name="Grossetete S."/>
            <person name="Guldener U."/>
            <person name="Henrissat B."/>
            <person name="Howlett B.J."/>
            <person name="Kodira C."/>
            <person name="Kretschmer M."/>
            <person name="Lappartient A."/>
            <person name="Leroch M."/>
            <person name="Levis C."/>
            <person name="Mauceli E."/>
            <person name="Neuveglise C."/>
            <person name="Oeser B."/>
            <person name="Pearson M."/>
            <person name="Poulain J."/>
            <person name="Poussereau N."/>
            <person name="Quesneville H."/>
            <person name="Rascle C."/>
            <person name="Schumacher J."/>
            <person name="Segurens B."/>
            <person name="Sexton A."/>
            <person name="Silva E."/>
            <person name="Sirven C."/>
            <person name="Soanes D.M."/>
            <person name="Talbot N.J."/>
            <person name="Templeton M."/>
            <person name="Yandava C."/>
            <person name="Yarden O."/>
            <person name="Zeng Q."/>
            <person name="Rollins J.A."/>
            <person name="Lebrun M.H."/>
            <person name="Dickman M."/>
        </authorList>
    </citation>
    <scope>NUCLEOTIDE SEQUENCE [LARGE SCALE GENOMIC DNA]</scope>
    <source>
        <strain evidence="2">T4</strain>
    </source>
</reference>
<evidence type="ECO:0000313" key="2">
    <source>
        <dbReference type="Proteomes" id="UP000008177"/>
    </source>
</evidence>